<dbReference type="OrthoDB" id="1685982at2759"/>
<reference evidence="2 3" key="1">
    <citation type="submission" date="2019-08" db="EMBL/GenBank/DDBJ databases">
        <title>Draft genome sequences of two oriental melons (Cucumis melo L. var makuwa).</title>
        <authorList>
            <person name="Kwon S.-Y."/>
        </authorList>
    </citation>
    <scope>NUCLEOTIDE SEQUENCE [LARGE SCALE GENOMIC DNA]</scope>
    <source>
        <strain evidence="3">cv. SW 3</strain>
        <tissue evidence="2">Leaf</tissue>
    </source>
</reference>
<dbReference type="PANTHER" id="PTHR11439:SF440">
    <property type="entry name" value="INTEGRASE CATALYTIC DOMAIN-CONTAINING PROTEIN"/>
    <property type="match status" value="1"/>
</dbReference>
<dbReference type="Proteomes" id="UP000321393">
    <property type="component" value="Unassembled WGS sequence"/>
</dbReference>
<dbReference type="CDD" id="cd09272">
    <property type="entry name" value="RNase_HI_RT_Ty1"/>
    <property type="match status" value="1"/>
</dbReference>
<evidence type="ECO:0000256" key="1">
    <source>
        <dbReference type="SAM" id="MobiDB-lite"/>
    </source>
</evidence>
<gene>
    <name evidence="2" type="ORF">E6C27_scaffold89G003940</name>
</gene>
<feature type="region of interest" description="Disordered" evidence="1">
    <location>
        <begin position="62"/>
        <end position="83"/>
    </location>
</feature>
<dbReference type="AlphaFoldDB" id="A0A5A7V1N4"/>
<dbReference type="PANTHER" id="PTHR11439">
    <property type="entry name" value="GAG-POL-RELATED RETROTRANSPOSON"/>
    <property type="match status" value="1"/>
</dbReference>
<name>A0A5A7V1N4_CUCMM</name>
<accession>A0A5A7V1N4</accession>
<proteinExistence type="predicted"/>
<comment type="caution">
    <text evidence="2">The sequence shown here is derived from an EMBL/GenBank/DDBJ whole genome shotgun (WGS) entry which is preliminary data.</text>
</comment>
<sequence length="415" mass="46757">MKEMMLDRKNTLLKVTAVSIDRQIGPSRIKGIRGKTHKRDSSRLLGTNQEEDASLLWLQKGRTQVTPKQSKERETKPVTNTSASRHFCTNRELLPTKILGECIFMGNSATTRVIGKGKTKLPMNSGKDMHQISPTLKFEDAWLRDAEFFEHVFPLKQSLSIPCLSRSMHDPESPSVVNEMLVFETVNTSNVGCELEPMKSKRQRTEKSFGPDFLSTFIVERHDEVDCNFTNLFLVDEDPKTYQETLNSVKSSVLKKAIKSELDSLTMNQTWVLVDLSMGNNDKVNSTSGYVFLLGGGAISWKSAKQTCIARSTMEFEFIALELARQGAAIGIAKSSVYNGKRRHIRLRHAAVKQLLKEGTISLEFVRSKKNLADPLAKGLTRKVVIDSLVNMGLKPSEIHNTWYWVVYCNRLDGP</sequence>
<evidence type="ECO:0000313" key="2">
    <source>
        <dbReference type="EMBL" id="KAA0062053.1"/>
    </source>
</evidence>
<dbReference type="EMBL" id="SSTE01004728">
    <property type="protein sequence ID" value="KAA0062053.1"/>
    <property type="molecule type" value="Genomic_DNA"/>
</dbReference>
<evidence type="ECO:0000313" key="3">
    <source>
        <dbReference type="Proteomes" id="UP000321393"/>
    </source>
</evidence>
<organism evidence="2 3">
    <name type="scientific">Cucumis melo var. makuwa</name>
    <name type="common">Oriental melon</name>
    <dbReference type="NCBI Taxonomy" id="1194695"/>
    <lineage>
        <taxon>Eukaryota</taxon>
        <taxon>Viridiplantae</taxon>
        <taxon>Streptophyta</taxon>
        <taxon>Embryophyta</taxon>
        <taxon>Tracheophyta</taxon>
        <taxon>Spermatophyta</taxon>
        <taxon>Magnoliopsida</taxon>
        <taxon>eudicotyledons</taxon>
        <taxon>Gunneridae</taxon>
        <taxon>Pentapetalae</taxon>
        <taxon>rosids</taxon>
        <taxon>fabids</taxon>
        <taxon>Cucurbitales</taxon>
        <taxon>Cucurbitaceae</taxon>
        <taxon>Benincaseae</taxon>
        <taxon>Cucumis</taxon>
    </lineage>
</organism>
<protein>
    <submittedName>
        <fullName evidence="2">Ty1-copia retrotransposon protein</fullName>
    </submittedName>
</protein>